<evidence type="ECO:0000313" key="1">
    <source>
        <dbReference type="EMBL" id="AQK83969.1"/>
    </source>
</evidence>
<reference evidence="1" key="1">
    <citation type="submission" date="2015-12" db="EMBL/GenBank/DDBJ databases">
        <title>Update maize B73 reference genome by single molecule sequencing technologies.</title>
        <authorList>
            <consortium name="Maize Genome Sequencing Project"/>
            <person name="Ware D."/>
        </authorList>
    </citation>
    <scope>NUCLEOTIDE SEQUENCE</scope>
    <source>
        <tissue evidence="1">Seedling</tissue>
    </source>
</reference>
<dbReference type="EMBL" id="CM000782">
    <property type="protein sequence ID" value="AQK83969.1"/>
    <property type="molecule type" value="Genomic_DNA"/>
</dbReference>
<dbReference type="AlphaFoldDB" id="A0A1D6LXT7"/>
<proteinExistence type="predicted"/>
<organism evidence="1">
    <name type="scientific">Zea mays</name>
    <name type="common">Maize</name>
    <dbReference type="NCBI Taxonomy" id="4577"/>
    <lineage>
        <taxon>Eukaryota</taxon>
        <taxon>Viridiplantae</taxon>
        <taxon>Streptophyta</taxon>
        <taxon>Embryophyta</taxon>
        <taxon>Tracheophyta</taxon>
        <taxon>Spermatophyta</taxon>
        <taxon>Magnoliopsida</taxon>
        <taxon>Liliopsida</taxon>
        <taxon>Poales</taxon>
        <taxon>Poaceae</taxon>
        <taxon>PACMAD clade</taxon>
        <taxon>Panicoideae</taxon>
        <taxon>Andropogonodae</taxon>
        <taxon>Andropogoneae</taxon>
        <taxon>Tripsacinae</taxon>
        <taxon>Zea</taxon>
    </lineage>
</organism>
<accession>A0A1D6LXT7</accession>
<name>A0A1D6LXT7_MAIZE</name>
<gene>
    <name evidence="1" type="ORF">ZEAMMB73_Zm00001d037428</name>
</gene>
<sequence>MGVLLLLVLLLDAGVVLLAVLLAVEAPVAEEKRQDAGVILLAVLLLGSAPCSCWCSMTGACCLVVLGG</sequence>
<protein>
    <submittedName>
        <fullName evidence="1">Uncharacterized protein</fullName>
    </submittedName>
</protein>
<dbReference type="InParanoid" id="A0A1D6LXT7"/>